<dbReference type="GO" id="GO:0006749">
    <property type="term" value="P:glutathione metabolic process"/>
    <property type="evidence" value="ECO:0007669"/>
    <property type="project" value="TreeGrafter"/>
</dbReference>
<feature type="domain" description="DSBA-like thioredoxin" evidence="3">
    <location>
        <begin position="5"/>
        <end position="186"/>
    </location>
</feature>
<keyword evidence="1" id="KW-0413">Isomerase</keyword>
<dbReference type="GO" id="GO:0004364">
    <property type="term" value="F:glutathione transferase activity"/>
    <property type="evidence" value="ECO:0007669"/>
    <property type="project" value="TreeGrafter"/>
</dbReference>
<dbReference type="InterPro" id="IPR001853">
    <property type="entry name" value="DSBA-like_thioredoxin_dom"/>
</dbReference>
<comment type="caution">
    <text evidence="4">The sequence shown here is derived from an EMBL/GenBank/DDBJ whole genome shotgun (WGS) entry which is preliminary data.</text>
</comment>
<evidence type="ECO:0000259" key="3">
    <source>
        <dbReference type="Pfam" id="PF01323"/>
    </source>
</evidence>
<dbReference type="OrthoDB" id="5244108at2"/>
<dbReference type="Gene3D" id="3.40.30.10">
    <property type="entry name" value="Glutaredoxin"/>
    <property type="match status" value="1"/>
</dbReference>
<dbReference type="EMBL" id="LQZT01000048">
    <property type="protein sequence ID" value="OCW55981.1"/>
    <property type="molecule type" value="Genomic_DNA"/>
</dbReference>
<dbReference type="InterPro" id="IPR051924">
    <property type="entry name" value="GST_Kappa/NadH"/>
</dbReference>
<keyword evidence="5" id="KW-1185">Reference proteome</keyword>
<sequence length="213" mass="23134">MSERTVEFHYDILSPFAHVALKRMETLPPHVKVRPVPVLLGAILAHWGQRGPAEISAKRLHTYRLSVFLGQRQGLAMRFPPRHPFHPLKALRLLAGADADLATVRRAFDFVFSEGRAPDTDDGIAAFAEATGIPLALASDEGAKAALRANTDRAIACGVFGVPSFVAATATGHEVFWGVDAFDMLMAWLADETLFAHEPYSHLGGVTIGIERA</sequence>
<dbReference type="Pfam" id="PF01323">
    <property type="entry name" value="DSBA"/>
    <property type="match status" value="1"/>
</dbReference>
<proteinExistence type="inferred from homology"/>
<evidence type="ECO:0000256" key="1">
    <source>
        <dbReference type="PIRNR" id="PIRNR006386"/>
    </source>
</evidence>
<dbReference type="Proteomes" id="UP000094795">
    <property type="component" value="Unassembled WGS sequence"/>
</dbReference>
<dbReference type="GO" id="GO:0018845">
    <property type="term" value="F:2-hydroxychromene-2-carboxylate isomerase activity"/>
    <property type="evidence" value="ECO:0007669"/>
    <property type="project" value="UniProtKB-UniRule"/>
</dbReference>
<evidence type="ECO:0000256" key="2">
    <source>
        <dbReference type="PIRSR" id="PIRSR006386-1"/>
    </source>
</evidence>
<evidence type="ECO:0000313" key="5">
    <source>
        <dbReference type="Proteomes" id="UP000094795"/>
    </source>
</evidence>
<reference evidence="4 5" key="1">
    <citation type="submission" date="2015-12" db="EMBL/GenBank/DDBJ databases">
        <authorList>
            <person name="Shamseldin A."/>
            <person name="Moawad H."/>
            <person name="Abd El-Rahim W.M."/>
            <person name="Sadowsky M.J."/>
        </authorList>
    </citation>
    <scope>NUCLEOTIDE SEQUENCE [LARGE SCALE GENOMIC DNA]</scope>
    <source>
        <strain evidence="4 5">JC234</strain>
    </source>
</reference>
<dbReference type="PANTHER" id="PTHR42943:SF2">
    <property type="entry name" value="GLUTATHIONE S-TRANSFERASE KAPPA 1"/>
    <property type="match status" value="1"/>
</dbReference>
<accession>A0A1C1YQY8</accession>
<comment type="similarity">
    <text evidence="1">Belongs to the GST superfamily. NadH family.</text>
</comment>
<feature type="active site" description="Nucleophile" evidence="2">
    <location>
        <position position="14"/>
    </location>
</feature>
<evidence type="ECO:0000313" key="4">
    <source>
        <dbReference type="EMBL" id="OCW55981.1"/>
    </source>
</evidence>
<dbReference type="GO" id="GO:0004602">
    <property type="term" value="F:glutathione peroxidase activity"/>
    <property type="evidence" value="ECO:0007669"/>
    <property type="project" value="TreeGrafter"/>
</dbReference>
<protein>
    <recommendedName>
        <fullName evidence="1">2-hydroxychromene-2-carboxylate isomerase</fullName>
        <ecNumber evidence="1">5.99.1.4</ecNumber>
    </recommendedName>
</protein>
<dbReference type="PANTHER" id="PTHR42943">
    <property type="entry name" value="GLUTATHIONE S-TRANSFERASE KAPPA"/>
    <property type="match status" value="1"/>
</dbReference>
<dbReference type="InterPro" id="IPR036249">
    <property type="entry name" value="Thioredoxin-like_sf"/>
</dbReference>
<dbReference type="InterPro" id="IPR014440">
    <property type="entry name" value="HCCAis_GSTk"/>
</dbReference>
<dbReference type="AlphaFoldDB" id="A0A1C1YQY8"/>
<dbReference type="PIRSF" id="PIRSF006386">
    <property type="entry name" value="HCCAis_GSTk"/>
    <property type="match status" value="1"/>
</dbReference>
<name>A0A1C1YQY8_9HYPH</name>
<gene>
    <name evidence="4" type="ORF">AWJ14_12230</name>
</gene>
<organism evidence="4 5">
    <name type="scientific">Hoeflea olei</name>
    <dbReference type="NCBI Taxonomy" id="1480615"/>
    <lineage>
        <taxon>Bacteria</taxon>
        <taxon>Pseudomonadati</taxon>
        <taxon>Pseudomonadota</taxon>
        <taxon>Alphaproteobacteria</taxon>
        <taxon>Hyphomicrobiales</taxon>
        <taxon>Rhizobiaceae</taxon>
        <taxon>Hoeflea</taxon>
    </lineage>
</organism>
<dbReference type="RefSeq" id="WP_066183136.1">
    <property type="nucleotide sequence ID" value="NZ_LQZT01000048.1"/>
</dbReference>
<dbReference type="SUPFAM" id="SSF52833">
    <property type="entry name" value="Thioredoxin-like"/>
    <property type="match status" value="1"/>
</dbReference>
<dbReference type="STRING" id="1480615.AWJ14_12230"/>
<comment type="catalytic activity">
    <reaction evidence="1">
        <text>2-hydroxychromene-2-carboxylate = (3E)-4-(2-hydroxyphenyl)-2-oxobut-3-enoate</text>
        <dbReference type="Rhea" id="RHEA:27401"/>
        <dbReference type="ChEBI" id="CHEBI:59350"/>
        <dbReference type="ChEBI" id="CHEBI:59353"/>
        <dbReference type="EC" id="5.99.1.4"/>
    </reaction>
</comment>
<dbReference type="EC" id="5.99.1.4" evidence="1"/>